<dbReference type="STRING" id="29529.SAMN04488122_3245"/>
<organism evidence="3 4">
    <name type="scientific">Chitinophaga arvensicola</name>
    <dbReference type="NCBI Taxonomy" id="29529"/>
    <lineage>
        <taxon>Bacteria</taxon>
        <taxon>Pseudomonadati</taxon>
        <taxon>Bacteroidota</taxon>
        <taxon>Chitinophagia</taxon>
        <taxon>Chitinophagales</taxon>
        <taxon>Chitinophagaceae</taxon>
        <taxon>Chitinophaga</taxon>
    </lineage>
</organism>
<evidence type="ECO:0000259" key="2">
    <source>
        <dbReference type="PROSITE" id="PS50234"/>
    </source>
</evidence>
<dbReference type="Pfam" id="PF13519">
    <property type="entry name" value="VWA_2"/>
    <property type="match status" value="1"/>
</dbReference>
<keyword evidence="1" id="KW-0472">Membrane</keyword>
<evidence type="ECO:0000313" key="3">
    <source>
        <dbReference type="EMBL" id="SEW43656.1"/>
    </source>
</evidence>
<dbReference type="OrthoDB" id="6206554at2"/>
<dbReference type="EMBL" id="FOJG01000001">
    <property type="protein sequence ID" value="SEW43656.1"/>
    <property type="molecule type" value="Genomic_DNA"/>
</dbReference>
<feature type="transmembrane region" description="Helical" evidence="1">
    <location>
        <begin position="6"/>
        <end position="24"/>
    </location>
</feature>
<dbReference type="AlphaFoldDB" id="A0A1I0RQQ5"/>
<gene>
    <name evidence="3" type="ORF">SAMN04488122_3245</name>
</gene>
<evidence type="ECO:0000256" key="1">
    <source>
        <dbReference type="SAM" id="Phobius"/>
    </source>
</evidence>
<accession>A0A1I0RQQ5</accession>
<feature type="transmembrane region" description="Helical" evidence="1">
    <location>
        <begin position="298"/>
        <end position="316"/>
    </location>
</feature>
<dbReference type="InterPro" id="IPR036465">
    <property type="entry name" value="vWFA_dom_sf"/>
</dbReference>
<feature type="domain" description="VWFA" evidence="2">
    <location>
        <begin position="96"/>
        <end position="279"/>
    </location>
</feature>
<dbReference type="RefSeq" id="WP_089896433.1">
    <property type="nucleotide sequence ID" value="NZ_FOJG01000001.1"/>
</dbReference>
<evidence type="ECO:0000313" key="4">
    <source>
        <dbReference type="Proteomes" id="UP000199310"/>
    </source>
</evidence>
<dbReference type="PANTHER" id="PTHR22550">
    <property type="entry name" value="SPORE GERMINATION PROTEIN"/>
    <property type="match status" value="1"/>
</dbReference>
<keyword evidence="1" id="KW-1133">Transmembrane helix</keyword>
<dbReference type="SMART" id="SM00327">
    <property type="entry name" value="VWA"/>
    <property type="match status" value="1"/>
</dbReference>
<proteinExistence type="predicted"/>
<dbReference type="InterPro" id="IPR050768">
    <property type="entry name" value="UPF0353/GerABKA_families"/>
</dbReference>
<reference evidence="4" key="1">
    <citation type="submission" date="2016-10" db="EMBL/GenBank/DDBJ databases">
        <authorList>
            <person name="Varghese N."/>
            <person name="Submissions S."/>
        </authorList>
    </citation>
    <scope>NUCLEOTIDE SEQUENCE [LARGE SCALE GENOMIC DNA]</scope>
    <source>
        <strain evidence="4">DSM 3695</strain>
    </source>
</reference>
<dbReference type="Gene3D" id="3.40.50.410">
    <property type="entry name" value="von Willebrand factor, type A domain"/>
    <property type="match status" value="1"/>
</dbReference>
<name>A0A1I0RQQ5_9BACT</name>
<dbReference type="InterPro" id="IPR002035">
    <property type="entry name" value="VWF_A"/>
</dbReference>
<keyword evidence="1" id="KW-0812">Transmembrane</keyword>
<dbReference type="SUPFAM" id="SSF53300">
    <property type="entry name" value="vWA-like"/>
    <property type="match status" value="1"/>
</dbReference>
<keyword evidence="4" id="KW-1185">Reference proteome</keyword>
<dbReference type="PANTHER" id="PTHR22550:SF18">
    <property type="entry name" value="VWFA DOMAIN-CONTAINING PROTEIN"/>
    <property type="match status" value="1"/>
</dbReference>
<dbReference type="Proteomes" id="UP000199310">
    <property type="component" value="Unassembled WGS sequence"/>
</dbReference>
<feature type="transmembrane region" description="Helical" evidence="1">
    <location>
        <begin position="61"/>
        <end position="80"/>
    </location>
</feature>
<dbReference type="PROSITE" id="PS50234">
    <property type="entry name" value="VWFA"/>
    <property type="match status" value="1"/>
</dbReference>
<sequence length="330" mass="36764">MHLEIAYKWVWLLLPLPFLFYALLPPLRRRRTSLIAPFFQRAVRVSGAISRRNAWITRKNVWMYSVLILCWICLLAAASSPRYVNKPGKRPKTVRSFLIAADISFSMAETDWVVDGKRMSRWEAVKSLMKQFVENRKSDQIALVVFGSNAYIQAPLTTDLPMINWLMDQTEVGMAGQMTNIGDAIAYSVKILKEDTLKQKAMLLITDGVDTGTDLLPLDAAGMAAKDSITIYTLGIGKASGSGGYDLDEPTLKAIAHTTSGKYFNALDEKGLSGVYKALDALTPVEYQEESYEPVTLLYYYPLAVGVILALVFQLISGTLHLTRKMPAHA</sequence>
<protein>
    <submittedName>
        <fullName evidence="3">Ca-activated chloride channel family protein</fullName>
    </submittedName>
</protein>